<keyword evidence="3" id="KW-1185">Reference proteome</keyword>
<dbReference type="AlphaFoldDB" id="A0A7R8CT67"/>
<feature type="region of interest" description="Disordered" evidence="1">
    <location>
        <begin position="52"/>
        <end position="87"/>
    </location>
</feature>
<evidence type="ECO:0000313" key="3">
    <source>
        <dbReference type="Proteomes" id="UP000675881"/>
    </source>
</evidence>
<name>A0A7R8CT67_LEPSM</name>
<feature type="compositionally biased region" description="Polar residues" evidence="1">
    <location>
        <begin position="52"/>
        <end position="62"/>
    </location>
</feature>
<protein>
    <submittedName>
        <fullName evidence="2">(salmon louse) hypothetical protein</fullName>
    </submittedName>
</protein>
<proteinExistence type="predicted"/>
<evidence type="ECO:0000256" key="1">
    <source>
        <dbReference type="SAM" id="MobiDB-lite"/>
    </source>
</evidence>
<evidence type="ECO:0000313" key="2">
    <source>
        <dbReference type="EMBL" id="CAF2920807.1"/>
    </source>
</evidence>
<accession>A0A7R8CT67</accession>
<gene>
    <name evidence="2" type="ORF">LSAA_9150</name>
</gene>
<sequence>MGRSFLIRTNHHPLEYIFNPPKQLPKVVVYSRITRIAMRISMFDKMGYIKGSENSRADSLSRSPIDDSVEEDSPTDHVMSCSFNSSRSNEEEFIEAFKEDD</sequence>
<dbReference type="EMBL" id="HG994583">
    <property type="protein sequence ID" value="CAF2920807.1"/>
    <property type="molecule type" value="Genomic_DNA"/>
</dbReference>
<dbReference type="Proteomes" id="UP000675881">
    <property type="component" value="Chromosome 4"/>
</dbReference>
<organism evidence="2 3">
    <name type="scientific">Lepeophtheirus salmonis</name>
    <name type="common">Salmon louse</name>
    <name type="synonym">Caligus salmonis</name>
    <dbReference type="NCBI Taxonomy" id="72036"/>
    <lineage>
        <taxon>Eukaryota</taxon>
        <taxon>Metazoa</taxon>
        <taxon>Ecdysozoa</taxon>
        <taxon>Arthropoda</taxon>
        <taxon>Crustacea</taxon>
        <taxon>Multicrustacea</taxon>
        <taxon>Hexanauplia</taxon>
        <taxon>Copepoda</taxon>
        <taxon>Siphonostomatoida</taxon>
        <taxon>Caligidae</taxon>
        <taxon>Lepeophtheirus</taxon>
    </lineage>
</organism>
<reference evidence="2" key="1">
    <citation type="submission" date="2021-02" db="EMBL/GenBank/DDBJ databases">
        <authorList>
            <person name="Bekaert M."/>
        </authorList>
    </citation>
    <scope>NUCLEOTIDE SEQUENCE</scope>
    <source>
        <strain evidence="2">IoA-00</strain>
    </source>
</reference>